<protein>
    <submittedName>
        <fullName evidence="1">Uncharacterized protein</fullName>
    </submittedName>
</protein>
<dbReference type="EMBL" id="JASBWS010000029">
    <property type="protein sequence ID" value="KAJ9109550.1"/>
    <property type="molecule type" value="Genomic_DNA"/>
</dbReference>
<gene>
    <name evidence="1" type="ORF">QFC20_003296</name>
</gene>
<organism evidence="1 2">
    <name type="scientific">Naganishia adeliensis</name>
    <dbReference type="NCBI Taxonomy" id="92952"/>
    <lineage>
        <taxon>Eukaryota</taxon>
        <taxon>Fungi</taxon>
        <taxon>Dikarya</taxon>
        <taxon>Basidiomycota</taxon>
        <taxon>Agaricomycotina</taxon>
        <taxon>Tremellomycetes</taxon>
        <taxon>Filobasidiales</taxon>
        <taxon>Filobasidiaceae</taxon>
        <taxon>Naganishia</taxon>
    </lineage>
</organism>
<sequence>MSTWQTLVDHLTSPDAMENDPHTVAIGLEMESLAAIYGEDACRLHTSDQPSRPSSMISFRDKQQAENATPGSSRASSPRRAVFGNGSGSITGLENSIVGLQVNDELVNLAAGLRLRYELVLPLFAPDDPVWKETQERLGAMDSVAVDQDEPATPPPLRILVSLGPRYPVTTPPQLQLLGRYVGQFSMDADLFGSVTKTYISSNGVPFTPGDVAVFEGVNHVLQVAGEWYKAKVEEKIQGENKRQAEKEQLAAEEIPADNHGGPTTTLKRPSSSLLSPPTNILVPPSPTNFPSFSQLPLTSPSLPAHIQIHSSPPITVSKSVFIGHACRVTHPLDVPLVIHHLLSDKKIAKAAHPVIHAYRIVKDQEEGGKTGQQLIVAGALREVLMRSVRKLIVVPLFMVDNDDDGETAAGGRLAHLLQILFGGQLLGPERFKLINQAARDALEIGGFLPDKEDDAAGAGGAGKDKNRRGRR</sequence>
<reference evidence="1" key="1">
    <citation type="submission" date="2023-04" db="EMBL/GenBank/DDBJ databases">
        <title>Draft Genome sequencing of Naganishia species isolated from polar environments using Oxford Nanopore Technology.</title>
        <authorList>
            <person name="Leo P."/>
            <person name="Venkateswaran K."/>
        </authorList>
    </citation>
    <scope>NUCLEOTIDE SEQUENCE</scope>
    <source>
        <strain evidence="1">MNA-CCFEE 5262</strain>
    </source>
</reference>
<comment type="caution">
    <text evidence="1">The sequence shown here is derived from an EMBL/GenBank/DDBJ whole genome shotgun (WGS) entry which is preliminary data.</text>
</comment>
<keyword evidence="2" id="KW-1185">Reference proteome</keyword>
<dbReference type="Proteomes" id="UP001230649">
    <property type="component" value="Unassembled WGS sequence"/>
</dbReference>
<evidence type="ECO:0000313" key="2">
    <source>
        <dbReference type="Proteomes" id="UP001230649"/>
    </source>
</evidence>
<accession>A0ACC2WDX0</accession>
<name>A0ACC2WDX0_9TREE</name>
<proteinExistence type="predicted"/>
<evidence type="ECO:0000313" key="1">
    <source>
        <dbReference type="EMBL" id="KAJ9109550.1"/>
    </source>
</evidence>